<dbReference type="Proteomes" id="UP000029495">
    <property type="component" value="Chromosome"/>
</dbReference>
<sequence length="216" mass="24971">MGASFNTFKSEITYIKTLTQKTDATGFFIQELLRFYSLTGTMFNININLSTSCTVDERYLTHVLSRSLLEPFFINLYIFDDLSQMAIRYEEQKNTFSEQYRKLINDLQDPAWSNFMQKYGNQLETVNPQSSKPSTLPDVKSLLGKLKNPQNNSLAYLYPLYRITSFDTHGRSLGTIFESVFGKQCNFPVLDIEVAIDFMCDGYLSILNELRNNKMI</sequence>
<reference evidence="1 2" key="1">
    <citation type="submission" date="2014-09" db="EMBL/GenBank/DDBJ databases">
        <authorList>
            <person name="Chan K.-G."/>
        </authorList>
    </citation>
    <scope>NUCLEOTIDE SEQUENCE [LARGE SCALE GENOMIC DNA]</scope>
    <source>
        <strain evidence="1 2">ND04</strain>
    </source>
</reference>
<protein>
    <submittedName>
        <fullName evidence="1">Uncharacterized protein</fullName>
    </submittedName>
</protein>
<proteinExistence type="predicted"/>
<dbReference type="EMBL" id="CP009454">
    <property type="protein sequence ID" value="AIR85326.1"/>
    <property type="molecule type" value="Genomic_DNA"/>
</dbReference>
<dbReference type="RefSeq" id="WP_038645316.1">
    <property type="nucleotide sequence ID" value="NZ_CP009454.1"/>
</dbReference>
<organism evidence="1 2">
    <name type="scientific">Pantoea rwandensis</name>
    <dbReference type="NCBI Taxonomy" id="1076550"/>
    <lineage>
        <taxon>Bacteria</taxon>
        <taxon>Pseudomonadati</taxon>
        <taxon>Pseudomonadota</taxon>
        <taxon>Gammaproteobacteria</taxon>
        <taxon>Enterobacterales</taxon>
        <taxon>Erwiniaceae</taxon>
        <taxon>Pantoea</taxon>
    </lineage>
</organism>
<evidence type="ECO:0000313" key="1">
    <source>
        <dbReference type="EMBL" id="AIR85326.1"/>
    </source>
</evidence>
<gene>
    <name evidence="1" type="ORF">LH22_07565</name>
</gene>
<name>A0ABM5RHA0_9GAMM</name>
<keyword evidence="2" id="KW-1185">Reference proteome</keyword>
<accession>A0ABM5RHA0</accession>
<evidence type="ECO:0000313" key="2">
    <source>
        <dbReference type="Proteomes" id="UP000029495"/>
    </source>
</evidence>